<dbReference type="InterPro" id="IPR036291">
    <property type="entry name" value="NAD(P)-bd_dom_sf"/>
</dbReference>
<evidence type="ECO:0000256" key="1">
    <source>
        <dbReference type="SAM" id="Phobius"/>
    </source>
</evidence>
<keyword evidence="1" id="KW-1133">Transmembrane helix</keyword>
<dbReference type="Gene3D" id="3.40.50.720">
    <property type="entry name" value="NAD(P)-binding Rossmann-like Domain"/>
    <property type="match status" value="1"/>
</dbReference>
<feature type="transmembrane region" description="Helical" evidence="1">
    <location>
        <begin position="46"/>
        <end position="64"/>
    </location>
</feature>
<keyword evidence="3" id="KW-1185">Reference proteome</keyword>
<sequence length="65" mass="7286">MFFKDKTILVIGGTGTIGTSVVKEILNDNPKKSKYLVVMNINNIKFAKGFIIIPFYNFLSAIFVI</sequence>
<keyword evidence="1" id="KW-0472">Membrane</keyword>
<dbReference type="SUPFAM" id="SSF51735">
    <property type="entry name" value="NAD(P)-binding Rossmann-fold domains"/>
    <property type="match status" value="1"/>
</dbReference>
<gene>
    <name evidence="2" type="ORF">JCM21714_1698</name>
</gene>
<accession>W4VHK6</accession>
<dbReference type="EMBL" id="BAVS01000006">
    <property type="protein sequence ID" value="GAE92687.1"/>
    <property type="molecule type" value="Genomic_DNA"/>
</dbReference>
<keyword evidence="1" id="KW-0812">Transmembrane</keyword>
<evidence type="ECO:0008006" key="4">
    <source>
        <dbReference type="Google" id="ProtNLM"/>
    </source>
</evidence>
<protein>
    <recommendedName>
        <fullName evidence="4">Polysaccharide biosynthesis protein CapD-like domain-containing protein</fullName>
    </recommendedName>
</protein>
<dbReference type="AlphaFoldDB" id="W4VHK6"/>
<evidence type="ECO:0000313" key="3">
    <source>
        <dbReference type="Proteomes" id="UP000019102"/>
    </source>
</evidence>
<dbReference type="STRING" id="1298598.JCM21714_1698"/>
<reference evidence="2 3" key="1">
    <citation type="journal article" date="2014" name="Genome Announc.">
        <title>Draft Genome Sequence of the Boron-Tolerant and Moderately Halotolerant Bacterium Gracilibacillus boraciitolerans JCM 21714T.</title>
        <authorList>
            <person name="Ahmed I."/>
            <person name="Oshima K."/>
            <person name="Suda W."/>
            <person name="Kitamura K."/>
            <person name="Iida T."/>
            <person name="Ohmori Y."/>
            <person name="Fujiwara T."/>
            <person name="Hattori M."/>
            <person name="Ohkuma M."/>
        </authorList>
    </citation>
    <scope>NUCLEOTIDE SEQUENCE [LARGE SCALE GENOMIC DNA]</scope>
    <source>
        <strain evidence="2 3">JCM 21714</strain>
    </source>
</reference>
<comment type="caution">
    <text evidence="2">The sequence shown here is derived from an EMBL/GenBank/DDBJ whole genome shotgun (WGS) entry which is preliminary data.</text>
</comment>
<name>W4VHK6_9BACI</name>
<organism evidence="2 3">
    <name type="scientific">Gracilibacillus boraciitolerans JCM 21714</name>
    <dbReference type="NCBI Taxonomy" id="1298598"/>
    <lineage>
        <taxon>Bacteria</taxon>
        <taxon>Bacillati</taxon>
        <taxon>Bacillota</taxon>
        <taxon>Bacilli</taxon>
        <taxon>Bacillales</taxon>
        <taxon>Bacillaceae</taxon>
        <taxon>Gracilibacillus</taxon>
    </lineage>
</organism>
<dbReference type="Proteomes" id="UP000019102">
    <property type="component" value="Unassembled WGS sequence"/>
</dbReference>
<proteinExistence type="predicted"/>
<evidence type="ECO:0000313" key="2">
    <source>
        <dbReference type="EMBL" id="GAE92687.1"/>
    </source>
</evidence>